<accession>A0A5C7ILN9</accession>
<dbReference type="PANTHER" id="PTHR34835">
    <property type="entry name" value="OS07G0283600 PROTEIN-RELATED"/>
    <property type="match status" value="1"/>
</dbReference>
<dbReference type="OrthoDB" id="684301at2759"/>
<dbReference type="PANTHER" id="PTHR34835:SF34">
    <property type="entry name" value="OS08G0555500 PROTEIN"/>
    <property type="match status" value="1"/>
</dbReference>
<evidence type="ECO:0000313" key="2">
    <source>
        <dbReference type="Proteomes" id="UP000323000"/>
    </source>
</evidence>
<comment type="caution">
    <text evidence="1">The sequence shown here is derived from an EMBL/GenBank/DDBJ whole genome shotgun (WGS) entry which is preliminary data.</text>
</comment>
<dbReference type="AlphaFoldDB" id="A0A5C7ILN9"/>
<evidence type="ECO:0000313" key="1">
    <source>
        <dbReference type="EMBL" id="TXG70060.1"/>
    </source>
</evidence>
<dbReference type="Proteomes" id="UP000323000">
    <property type="component" value="Chromosome 2"/>
</dbReference>
<protein>
    <submittedName>
        <fullName evidence="1">Uncharacterized protein</fullName>
    </submittedName>
</protein>
<gene>
    <name evidence="1" type="ORF">EZV62_004995</name>
</gene>
<sequence length="162" mass="18505">MKNVMRLKVKLALTSRTWCTPSRLCRIVGNLTEEQKDVVRAVGFGNLLLLKCGRLCREFYRWIVSSFDTKSSSLHIHGKTIRIDSSCFAHVMGIPDHGAPIHIHGAVSNLDYWAYKFSITSLGIDVKHIEDRFQVIKTYDNEFKVTFCLFILGTLLAPRTMK</sequence>
<reference evidence="2" key="1">
    <citation type="journal article" date="2019" name="Gigascience">
        <title>De novo genome assembly of the endangered Acer yangbiense, a plant species with extremely small populations endemic to Yunnan Province, China.</title>
        <authorList>
            <person name="Yang J."/>
            <person name="Wariss H.M."/>
            <person name="Tao L."/>
            <person name="Zhang R."/>
            <person name="Yun Q."/>
            <person name="Hollingsworth P."/>
            <person name="Dao Z."/>
            <person name="Luo G."/>
            <person name="Guo H."/>
            <person name="Ma Y."/>
            <person name="Sun W."/>
        </authorList>
    </citation>
    <scope>NUCLEOTIDE SEQUENCE [LARGE SCALE GENOMIC DNA]</scope>
    <source>
        <strain evidence="2">cv. Malutang</strain>
    </source>
</reference>
<dbReference type="EMBL" id="VAHF01000002">
    <property type="protein sequence ID" value="TXG70060.1"/>
    <property type="molecule type" value="Genomic_DNA"/>
</dbReference>
<organism evidence="1 2">
    <name type="scientific">Acer yangbiense</name>
    <dbReference type="NCBI Taxonomy" id="1000413"/>
    <lineage>
        <taxon>Eukaryota</taxon>
        <taxon>Viridiplantae</taxon>
        <taxon>Streptophyta</taxon>
        <taxon>Embryophyta</taxon>
        <taxon>Tracheophyta</taxon>
        <taxon>Spermatophyta</taxon>
        <taxon>Magnoliopsida</taxon>
        <taxon>eudicotyledons</taxon>
        <taxon>Gunneridae</taxon>
        <taxon>Pentapetalae</taxon>
        <taxon>rosids</taxon>
        <taxon>malvids</taxon>
        <taxon>Sapindales</taxon>
        <taxon>Sapindaceae</taxon>
        <taxon>Hippocastanoideae</taxon>
        <taxon>Acereae</taxon>
        <taxon>Acer</taxon>
    </lineage>
</organism>
<proteinExistence type="predicted"/>
<name>A0A5C7ILN9_9ROSI</name>
<keyword evidence="2" id="KW-1185">Reference proteome</keyword>